<dbReference type="Proteomes" id="UP000886998">
    <property type="component" value="Unassembled WGS sequence"/>
</dbReference>
<proteinExistence type="predicted"/>
<gene>
    <name evidence="1" type="ORF">TNIN_423051</name>
</gene>
<evidence type="ECO:0000313" key="1">
    <source>
        <dbReference type="EMBL" id="GFY53744.1"/>
    </source>
</evidence>
<comment type="caution">
    <text evidence="1">The sequence shown here is derived from an EMBL/GenBank/DDBJ whole genome shotgun (WGS) entry which is preliminary data.</text>
</comment>
<name>A0A8X6XJW6_9ARAC</name>
<evidence type="ECO:0000313" key="2">
    <source>
        <dbReference type="Proteomes" id="UP000886998"/>
    </source>
</evidence>
<accession>A0A8X6XJW6</accession>
<dbReference type="AlphaFoldDB" id="A0A8X6XJW6"/>
<keyword evidence="2" id="KW-1185">Reference proteome</keyword>
<sequence>MVWDATVYDAMMLNPLWCLVHVFSDRTTLCSKDIECSCGPISEIQFQELFQKGNVQLCVTAISKACIQHKEFFTVGIHVSSACNIEASENASLNWDDKKLLCCSITTPNFSVYIEVFLLEEQNPLP</sequence>
<protein>
    <submittedName>
        <fullName evidence="1">Uncharacterized protein</fullName>
    </submittedName>
</protein>
<dbReference type="EMBL" id="BMAV01009468">
    <property type="protein sequence ID" value="GFY53744.1"/>
    <property type="molecule type" value="Genomic_DNA"/>
</dbReference>
<organism evidence="1 2">
    <name type="scientific">Trichonephila inaurata madagascariensis</name>
    <dbReference type="NCBI Taxonomy" id="2747483"/>
    <lineage>
        <taxon>Eukaryota</taxon>
        <taxon>Metazoa</taxon>
        <taxon>Ecdysozoa</taxon>
        <taxon>Arthropoda</taxon>
        <taxon>Chelicerata</taxon>
        <taxon>Arachnida</taxon>
        <taxon>Araneae</taxon>
        <taxon>Araneomorphae</taxon>
        <taxon>Entelegynae</taxon>
        <taxon>Araneoidea</taxon>
        <taxon>Nephilidae</taxon>
        <taxon>Trichonephila</taxon>
        <taxon>Trichonephila inaurata</taxon>
    </lineage>
</organism>
<reference evidence="1" key="1">
    <citation type="submission" date="2020-08" db="EMBL/GenBank/DDBJ databases">
        <title>Multicomponent nature underlies the extraordinary mechanical properties of spider dragline silk.</title>
        <authorList>
            <person name="Kono N."/>
            <person name="Nakamura H."/>
            <person name="Mori M."/>
            <person name="Yoshida Y."/>
            <person name="Ohtoshi R."/>
            <person name="Malay A.D."/>
            <person name="Moran D.A.P."/>
            <person name="Tomita M."/>
            <person name="Numata K."/>
            <person name="Arakawa K."/>
        </authorList>
    </citation>
    <scope>NUCLEOTIDE SEQUENCE</scope>
</reference>